<keyword evidence="5 8" id="KW-0648">Protein biosynthesis</keyword>
<evidence type="ECO:0000256" key="8">
    <source>
        <dbReference type="HAMAP-Rule" id="MF_00423"/>
    </source>
</evidence>
<dbReference type="InterPro" id="IPR015421">
    <property type="entry name" value="PyrdxlP-dep_Trfase_major"/>
</dbReference>
<comment type="catalytic activity">
    <reaction evidence="8">
        <text>L-seryl-tRNA(Sec) + selenophosphate + H(+) = L-selenocysteinyl-tRNA(Sec) + phosphate</text>
        <dbReference type="Rhea" id="RHEA:22728"/>
        <dbReference type="Rhea" id="RHEA-COMP:9742"/>
        <dbReference type="Rhea" id="RHEA-COMP:9743"/>
        <dbReference type="ChEBI" id="CHEBI:15378"/>
        <dbReference type="ChEBI" id="CHEBI:16144"/>
        <dbReference type="ChEBI" id="CHEBI:43474"/>
        <dbReference type="ChEBI" id="CHEBI:78533"/>
        <dbReference type="ChEBI" id="CHEBI:78573"/>
        <dbReference type="EC" id="2.9.1.1"/>
    </reaction>
</comment>
<keyword evidence="4 8" id="KW-0663">Pyridoxal phosphate</keyword>
<evidence type="ECO:0000256" key="1">
    <source>
        <dbReference type="ARBA" id="ARBA00001933"/>
    </source>
</evidence>
<keyword evidence="13" id="KW-1185">Reference proteome</keyword>
<dbReference type="HAMAP" id="MF_00423">
    <property type="entry name" value="SelA"/>
    <property type="match status" value="1"/>
</dbReference>
<evidence type="ECO:0000256" key="2">
    <source>
        <dbReference type="ARBA" id="ARBA00022490"/>
    </source>
</evidence>
<dbReference type="RefSeq" id="WP_161088349.1">
    <property type="nucleotide sequence ID" value="NZ_WWCV01000002.1"/>
</dbReference>
<dbReference type="Pfam" id="PF12390">
    <property type="entry name" value="Se-cys_synth_N"/>
    <property type="match status" value="1"/>
</dbReference>
<evidence type="ECO:0000256" key="4">
    <source>
        <dbReference type="ARBA" id="ARBA00022898"/>
    </source>
</evidence>
<dbReference type="GO" id="GO:0005737">
    <property type="term" value="C:cytoplasm"/>
    <property type="evidence" value="ECO:0007669"/>
    <property type="project" value="UniProtKB-SubCell"/>
</dbReference>
<dbReference type="PANTHER" id="PTHR32328:SF0">
    <property type="entry name" value="L-SERYL-TRNA(SEC) SELENIUM TRANSFERASE"/>
    <property type="match status" value="1"/>
</dbReference>
<keyword evidence="3 8" id="KW-0808">Transferase</keyword>
<comment type="subcellular location">
    <subcellularLocation>
        <location evidence="8">Cytoplasm</location>
    </subcellularLocation>
</comment>
<dbReference type="InterPro" id="IPR025862">
    <property type="entry name" value="SelA_trans_N_dom"/>
</dbReference>
<sequence>MSGKPDTKASAGERQDTASPAGAESGAQAAAGAIHLPAVHLILSDAACAPLIAEYGRVQTLEAARMLLAELRGMMLASRRDGMPPTGDTGIPAILAMLATRLRETNRSPLRPVFNLTGTVLHTNLGRALLPDSAVQAVAEALRWPMNLEWDIDTGKRGDRDNLIEDLLLELTGAEAATIVNNNAAAVLLMLNTIAQGKEVIVSRGELVEIGGAFRIPDIMTRAGAVLREVGSTNRTHLKDYAEAAGPQTALMMKVHCSNYAITGFTKSVELPELAPLSKKHNIPLAVDLGSGTLVDLEQYGLPHETTVRETIAGGADLVTFSGDKLLGGPQCGIIVGRADLIAQIKKNPLKRALRVGKLTLAALEPVLALYRAPDLLPGRLTTLKLLTRPAAHIRELAQALLLPLQAALGVGYEVSSEPMMSQIGSGALPVDQLPSHGLVVRAAAAGRISNALGILEQRLRALPLPVIGRVAQDALWLDLRCLDDHQRQRFTDQLALLAL</sequence>
<evidence type="ECO:0000256" key="5">
    <source>
        <dbReference type="ARBA" id="ARBA00022917"/>
    </source>
</evidence>
<dbReference type="SUPFAM" id="SSF53383">
    <property type="entry name" value="PLP-dependent transferases"/>
    <property type="match status" value="1"/>
</dbReference>
<comment type="function">
    <text evidence="8">Converts seryl-tRNA(Sec) to selenocysteinyl-tRNA(Sec) required for selenoprotein biosynthesis.</text>
</comment>
<evidence type="ECO:0000256" key="10">
    <source>
        <dbReference type="SAM" id="MobiDB-lite"/>
    </source>
</evidence>
<dbReference type="GO" id="GO:0001514">
    <property type="term" value="P:selenocysteine incorporation"/>
    <property type="evidence" value="ECO:0007669"/>
    <property type="project" value="UniProtKB-UniRule"/>
</dbReference>
<dbReference type="Gene3D" id="3.40.640.10">
    <property type="entry name" value="Type I PLP-dependent aspartate aminotransferase-like (Major domain)"/>
    <property type="match status" value="1"/>
</dbReference>
<comment type="caution">
    <text evidence="12">The sequence shown here is derived from an EMBL/GenBank/DDBJ whole genome shotgun (WGS) entry which is preliminary data.</text>
</comment>
<dbReference type="InterPro" id="IPR018319">
    <property type="entry name" value="SelA-like"/>
</dbReference>
<dbReference type="AlphaFoldDB" id="A0A845HA64"/>
<dbReference type="InterPro" id="IPR015424">
    <property type="entry name" value="PyrdxlP-dep_Trfase"/>
</dbReference>
<evidence type="ECO:0000256" key="7">
    <source>
        <dbReference type="ARBA" id="ARBA00044507"/>
    </source>
</evidence>
<evidence type="ECO:0000256" key="3">
    <source>
        <dbReference type="ARBA" id="ARBA00022679"/>
    </source>
</evidence>
<dbReference type="EC" id="2.9.1.1" evidence="8"/>
<comment type="pathway">
    <text evidence="8">Aminoacyl-tRNA biosynthesis; selenocysteinyl-tRNA(Sec) biosynthesis; selenocysteinyl-tRNA(Sec) from L-seryl-tRNA(Sec) (bacterial route): step 1/1.</text>
</comment>
<dbReference type="GO" id="GO:0001717">
    <property type="term" value="P:conversion of seryl-tRNAsec to selenocys-tRNAsec"/>
    <property type="evidence" value="ECO:0007669"/>
    <property type="project" value="UniProtKB-UniRule"/>
</dbReference>
<keyword evidence="6 8" id="KW-0711">Selenium</keyword>
<dbReference type="GO" id="GO:0004125">
    <property type="term" value="F:L-seryl-tRNA(Sec) selenium transferase activity"/>
    <property type="evidence" value="ECO:0007669"/>
    <property type="project" value="UniProtKB-UniRule"/>
</dbReference>
<dbReference type="InterPro" id="IPR004534">
    <property type="entry name" value="SelA_trans"/>
</dbReference>
<dbReference type="PANTHER" id="PTHR32328">
    <property type="entry name" value="L-SERYL-TRNA(SEC) SELENIUM TRANSFERASE"/>
    <property type="match status" value="1"/>
</dbReference>
<organism evidence="12 13">
    <name type="scientific">Duganella vulcania</name>
    <dbReference type="NCBI Taxonomy" id="2692166"/>
    <lineage>
        <taxon>Bacteria</taxon>
        <taxon>Pseudomonadati</taxon>
        <taxon>Pseudomonadota</taxon>
        <taxon>Betaproteobacteria</taxon>
        <taxon>Burkholderiales</taxon>
        <taxon>Oxalobacteraceae</taxon>
        <taxon>Telluria group</taxon>
        <taxon>Duganella</taxon>
    </lineage>
</organism>
<dbReference type="Pfam" id="PF03841">
    <property type="entry name" value="SelA"/>
    <property type="match status" value="1"/>
</dbReference>
<evidence type="ECO:0000256" key="6">
    <source>
        <dbReference type="ARBA" id="ARBA00023266"/>
    </source>
</evidence>
<dbReference type="EMBL" id="WWCV01000002">
    <property type="protein sequence ID" value="MYN15518.1"/>
    <property type="molecule type" value="Genomic_DNA"/>
</dbReference>
<gene>
    <name evidence="8" type="primary">selA</name>
    <name evidence="12" type="ORF">GTP81_02000</name>
</gene>
<keyword evidence="2 8" id="KW-0963">Cytoplasm</keyword>
<feature type="domain" description="L-seryl-tRNA selenium transferase N-terminal" evidence="11">
    <location>
        <begin position="35"/>
        <end position="72"/>
    </location>
</feature>
<dbReference type="UniPathway" id="UPA00906">
    <property type="reaction ID" value="UER00896"/>
</dbReference>
<feature type="modified residue" description="N6-(pyridoxal phosphate)lysine" evidence="8 9">
    <location>
        <position position="325"/>
    </location>
</feature>
<evidence type="ECO:0000256" key="9">
    <source>
        <dbReference type="PIRSR" id="PIRSR618319-50"/>
    </source>
</evidence>
<comment type="cofactor">
    <cofactor evidence="1 8 9">
        <name>pyridoxal 5'-phosphate</name>
        <dbReference type="ChEBI" id="CHEBI:597326"/>
    </cofactor>
</comment>
<feature type="region of interest" description="Disordered" evidence="10">
    <location>
        <begin position="1"/>
        <end position="24"/>
    </location>
</feature>
<dbReference type="NCBIfam" id="TIGR00474">
    <property type="entry name" value="selA"/>
    <property type="match status" value="1"/>
</dbReference>
<accession>A0A845HA64</accession>
<name>A0A845HA64_9BURK</name>
<evidence type="ECO:0000259" key="11">
    <source>
        <dbReference type="Pfam" id="PF12390"/>
    </source>
</evidence>
<evidence type="ECO:0000313" key="12">
    <source>
        <dbReference type="EMBL" id="MYN15518.1"/>
    </source>
</evidence>
<reference evidence="12 13" key="1">
    <citation type="submission" date="2019-12" db="EMBL/GenBank/DDBJ databases">
        <title>Novel species isolated from a subtropical stream in China.</title>
        <authorList>
            <person name="Lu H."/>
        </authorList>
    </citation>
    <scope>NUCLEOTIDE SEQUENCE [LARGE SCALE GENOMIC DNA]</scope>
    <source>
        <strain evidence="12 13">FT107W</strain>
    </source>
</reference>
<comment type="similarity">
    <text evidence="7 8">Belongs to the SelA family.</text>
</comment>
<feature type="compositionally biased region" description="Basic and acidic residues" evidence="10">
    <location>
        <begin position="1"/>
        <end position="16"/>
    </location>
</feature>
<proteinExistence type="inferred from homology"/>
<protein>
    <recommendedName>
        <fullName evidence="8">L-seryl-tRNA(Sec) selenium transferase</fullName>
        <ecNumber evidence="8">2.9.1.1</ecNumber>
    </recommendedName>
    <alternativeName>
        <fullName evidence="8">Selenocysteine synthase</fullName>
        <shortName evidence="8">Sec synthase</shortName>
    </alternativeName>
    <alternativeName>
        <fullName evidence="8">Selenocysteinyl-tRNA(Sec) synthase</fullName>
    </alternativeName>
</protein>
<evidence type="ECO:0000313" key="13">
    <source>
        <dbReference type="Proteomes" id="UP000484875"/>
    </source>
</evidence>
<dbReference type="Proteomes" id="UP000484875">
    <property type="component" value="Unassembled WGS sequence"/>
</dbReference>
<dbReference type="Gene3D" id="3.90.1150.180">
    <property type="match status" value="1"/>
</dbReference>